<reference evidence="2" key="1">
    <citation type="submission" date="2023-04" db="EMBL/GenBank/DDBJ databases">
        <authorList>
            <person name="Vijverberg K."/>
            <person name="Xiong W."/>
            <person name="Schranz E."/>
        </authorList>
    </citation>
    <scope>NUCLEOTIDE SEQUENCE</scope>
</reference>
<sequence>MDNTPINGVRGDGFVDRKGRFFQTNDQTKGDGAMDEGSFMPNVVVMRGVVENNCNSVVPSPVMEDGCDLQGDSTHLVANMEGEGAAKSPSQPPGYRRDQSYMS</sequence>
<dbReference type="AlphaFoldDB" id="A0AA35Z5R5"/>
<evidence type="ECO:0000313" key="2">
    <source>
        <dbReference type="EMBL" id="CAI9286424.1"/>
    </source>
</evidence>
<name>A0AA35Z5R5_LACSI</name>
<protein>
    <submittedName>
        <fullName evidence="2">Uncharacterized protein</fullName>
    </submittedName>
</protein>
<dbReference type="Proteomes" id="UP001177003">
    <property type="component" value="Chromosome 5"/>
</dbReference>
<accession>A0AA35Z5R5</accession>
<evidence type="ECO:0000313" key="3">
    <source>
        <dbReference type="Proteomes" id="UP001177003"/>
    </source>
</evidence>
<dbReference type="EMBL" id="OX465081">
    <property type="protein sequence ID" value="CAI9286424.1"/>
    <property type="molecule type" value="Genomic_DNA"/>
</dbReference>
<feature type="region of interest" description="Disordered" evidence="1">
    <location>
        <begin position="79"/>
        <end position="103"/>
    </location>
</feature>
<keyword evidence="3" id="KW-1185">Reference proteome</keyword>
<evidence type="ECO:0000256" key="1">
    <source>
        <dbReference type="SAM" id="MobiDB-lite"/>
    </source>
</evidence>
<gene>
    <name evidence="2" type="ORF">LSALG_LOCUS25845</name>
</gene>
<proteinExistence type="predicted"/>
<organism evidence="2 3">
    <name type="scientific">Lactuca saligna</name>
    <name type="common">Willowleaf lettuce</name>
    <dbReference type="NCBI Taxonomy" id="75948"/>
    <lineage>
        <taxon>Eukaryota</taxon>
        <taxon>Viridiplantae</taxon>
        <taxon>Streptophyta</taxon>
        <taxon>Embryophyta</taxon>
        <taxon>Tracheophyta</taxon>
        <taxon>Spermatophyta</taxon>
        <taxon>Magnoliopsida</taxon>
        <taxon>eudicotyledons</taxon>
        <taxon>Gunneridae</taxon>
        <taxon>Pentapetalae</taxon>
        <taxon>asterids</taxon>
        <taxon>campanulids</taxon>
        <taxon>Asterales</taxon>
        <taxon>Asteraceae</taxon>
        <taxon>Cichorioideae</taxon>
        <taxon>Cichorieae</taxon>
        <taxon>Lactucinae</taxon>
        <taxon>Lactuca</taxon>
    </lineage>
</organism>
<feature type="region of interest" description="Disordered" evidence="1">
    <location>
        <begin position="1"/>
        <end position="36"/>
    </location>
</feature>